<evidence type="ECO:0000256" key="8">
    <source>
        <dbReference type="ARBA" id="ARBA00048428"/>
    </source>
</evidence>
<dbReference type="PANTHER" id="PTHR43675">
    <property type="entry name" value="ARSENITE METHYLTRANSFERASE"/>
    <property type="match status" value="1"/>
</dbReference>
<evidence type="ECO:0000256" key="3">
    <source>
        <dbReference type="ARBA" id="ARBA00034487"/>
    </source>
</evidence>
<keyword evidence="2" id="KW-0949">S-adenosyl-L-methionine</keyword>
<dbReference type="InterPro" id="IPR025714">
    <property type="entry name" value="Methyltranfer_dom"/>
</dbReference>
<dbReference type="SUPFAM" id="SSF53335">
    <property type="entry name" value="S-adenosyl-L-methionine-dependent methyltransferases"/>
    <property type="match status" value="1"/>
</dbReference>
<evidence type="ECO:0000256" key="6">
    <source>
        <dbReference type="ARBA" id="ARBA00047941"/>
    </source>
</evidence>
<reference evidence="10" key="1">
    <citation type="journal article" date="2023" name="Genome Biol. Evol.">
        <title>First Whole Genome Sequence and Flow Cytometry Genome Size Data for the Lichen-Forming Fungus Ramalina farinacea (Ascomycota).</title>
        <authorList>
            <person name="Llewellyn T."/>
            <person name="Mian S."/>
            <person name="Hill R."/>
            <person name="Leitch I.J."/>
            <person name="Gaya E."/>
        </authorList>
    </citation>
    <scope>NUCLEOTIDE SEQUENCE</scope>
    <source>
        <strain evidence="10">LIQ254RAFAR</strain>
    </source>
</reference>
<dbReference type="Proteomes" id="UP001161017">
    <property type="component" value="Unassembled WGS sequence"/>
</dbReference>
<dbReference type="GO" id="GO:0030791">
    <property type="term" value="F:arsenite methyltransferase activity"/>
    <property type="evidence" value="ECO:0007669"/>
    <property type="project" value="UniProtKB-EC"/>
</dbReference>
<accession>A0AA43QMD5</accession>
<evidence type="ECO:0000256" key="7">
    <source>
        <dbReference type="ARBA" id="ARBA00047943"/>
    </source>
</evidence>
<gene>
    <name evidence="10" type="ORF">OHK93_008408</name>
</gene>
<dbReference type="InterPro" id="IPR026669">
    <property type="entry name" value="Arsenite_MeTrfase-like"/>
</dbReference>
<evidence type="ECO:0000256" key="4">
    <source>
        <dbReference type="ARBA" id="ARBA00034521"/>
    </source>
</evidence>
<dbReference type="InterPro" id="IPR029063">
    <property type="entry name" value="SAM-dependent_MTases_sf"/>
</dbReference>
<evidence type="ECO:0000259" key="9">
    <source>
        <dbReference type="Pfam" id="PF13847"/>
    </source>
</evidence>
<comment type="similarity">
    <text evidence="3">Belongs to the methyltransferase superfamily. Arsenite methyltransferase family.</text>
</comment>
<dbReference type="AlphaFoldDB" id="A0AA43QMD5"/>
<sequence>MGARLASKNLTVQDWYDLVEIYAARRLTRQSDRLRAIARLAVTFKEVLQEDYEAGLWTHDLHYGLNWRLEGGALHDQDAKALFPSWSWASSRGPVCFGEPHTNAESEEKSALKLRSVSGRSPNDPYGATSQMHLHITGRVRRAVLRQEEPRSLFASDHIKGTESIYASVNSHYGAAAENGDSNYSHAVASAFGYSASELANAPADSNLGLSCGNPFAIANLREGETVVDLGSGAGFDVFQAAKKVGAKGKAVGIDMNDDMLAKAKSIKQKTNADNTNFIKSRITEIELPDSSADCIISNCVINLVPEAEKQLVFNEMLRVLKPGGRVAVSDILLNKDLTDKLKNNVALYVACVAGASKVDGYERYLREAGFKDVMIVPDRSDLNVYKTASKDGGEVGCCGPSSSVKTSGFGNKNREVVSADLKDVDLNEWAGKS</sequence>
<name>A0AA43QMD5_9LECA</name>
<comment type="catalytic activity">
    <reaction evidence="7">
        <text>arsenic triglutathione + 2 [thioredoxin]-dithiol + 2 S-adenosyl-L-methionine + H2O = dimethylarsinous acid + 2 [thioredoxin]-disulfide + 3 glutathione + 2 S-adenosyl-L-homocysteine + 2 H(+)</text>
        <dbReference type="Rhea" id="RHEA:69464"/>
        <dbReference type="Rhea" id="RHEA-COMP:10698"/>
        <dbReference type="Rhea" id="RHEA-COMP:10700"/>
        <dbReference type="ChEBI" id="CHEBI:15377"/>
        <dbReference type="ChEBI" id="CHEBI:15378"/>
        <dbReference type="ChEBI" id="CHEBI:23808"/>
        <dbReference type="ChEBI" id="CHEBI:29950"/>
        <dbReference type="ChEBI" id="CHEBI:50058"/>
        <dbReference type="ChEBI" id="CHEBI:57856"/>
        <dbReference type="ChEBI" id="CHEBI:57925"/>
        <dbReference type="ChEBI" id="CHEBI:59789"/>
        <dbReference type="ChEBI" id="CHEBI:183640"/>
        <dbReference type="EC" id="2.1.1.137"/>
    </reaction>
</comment>
<comment type="catalytic activity">
    <reaction evidence="8">
        <text>arsenic triglutathione + 3 [thioredoxin]-dithiol + 3 S-adenosyl-L-methionine = trimethylarsine + 3 [thioredoxin]-disulfide + 3 glutathione + 3 S-adenosyl-L-homocysteine + 3 H(+)</text>
        <dbReference type="Rhea" id="RHEA:69432"/>
        <dbReference type="Rhea" id="RHEA-COMP:10698"/>
        <dbReference type="Rhea" id="RHEA-COMP:10700"/>
        <dbReference type="ChEBI" id="CHEBI:15378"/>
        <dbReference type="ChEBI" id="CHEBI:27130"/>
        <dbReference type="ChEBI" id="CHEBI:29950"/>
        <dbReference type="ChEBI" id="CHEBI:50058"/>
        <dbReference type="ChEBI" id="CHEBI:57856"/>
        <dbReference type="ChEBI" id="CHEBI:57925"/>
        <dbReference type="ChEBI" id="CHEBI:59789"/>
        <dbReference type="ChEBI" id="CHEBI:183640"/>
        <dbReference type="EC" id="2.1.1.137"/>
    </reaction>
</comment>
<protein>
    <recommendedName>
        <fullName evidence="5">Arsenite methyltransferase</fullName>
        <ecNumber evidence="4">2.1.1.137</ecNumber>
    </recommendedName>
</protein>
<comment type="caution">
    <text evidence="10">The sequence shown here is derived from an EMBL/GenBank/DDBJ whole genome shotgun (WGS) entry which is preliminary data.</text>
</comment>
<dbReference type="EMBL" id="JAPUFD010000009">
    <property type="protein sequence ID" value="MDI1489130.1"/>
    <property type="molecule type" value="Genomic_DNA"/>
</dbReference>
<dbReference type="Gene3D" id="3.40.50.150">
    <property type="entry name" value="Vaccinia Virus protein VP39"/>
    <property type="match status" value="1"/>
</dbReference>
<proteinExistence type="inferred from homology"/>
<evidence type="ECO:0000256" key="1">
    <source>
        <dbReference type="ARBA" id="ARBA00022679"/>
    </source>
</evidence>
<comment type="catalytic activity">
    <reaction evidence="6">
        <text>arsenic triglutathione + [thioredoxin]-dithiol + S-adenosyl-L-methionine + 2 H2O = methylarsonous acid + [thioredoxin]-disulfide + 3 glutathione + S-adenosyl-L-homocysteine + H(+)</text>
        <dbReference type="Rhea" id="RHEA:69460"/>
        <dbReference type="Rhea" id="RHEA-COMP:10698"/>
        <dbReference type="Rhea" id="RHEA-COMP:10700"/>
        <dbReference type="ChEBI" id="CHEBI:15377"/>
        <dbReference type="ChEBI" id="CHEBI:15378"/>
        <dbReference type="ChEBI" id="CHEBI:17826"/>
        <dbReference type="ChEBI" id="CHEBI:29950"/>
        <dbReference type="ChEBI" id="CHEBI:50058"/>
        <dbReference type="ChEBI" id="CHEBI:57856"/>
        <dbReference type="ChEBI" id="CHEBI:57925"/>
        <dbReference type="ChEBI" id="CHEBI:59789"/>
        <dbReference type="ChEBI" id="CHEBI:183640"/>
        <dbReference type="EC" id="2.1.1.137"/>
    </reaction>
</comment>
<organism evidence="10 11">
    <name type="scientific">Ramalina farinacea</name>
    <dbReference type="NCBI Taxonomy" id="258253"/>
    <lineage>
        <taxon>Eukaryota</taxon>
        <taxon>Fungi</taxon>
        <taxon>Dikarya</taxon>
        <taxon>Ascomycota</taxon>
        <taxon>Pezizomycotina</taxon>
        <taxon>Lecanoromycetes</taxon>
        <taxon>OSLEUM clade</taxon>
        <taxon>Lecanoromycetidae</taxon>
        <taxon>Lecanorales</taxon>
        <taxon>Lecanorineae</taxon>
        <taxon>Ramalinaceae</taxon>
        <taxon>Ramalina</taxon>
    </lineage>
</organism>
<feature type="domain" description="Methyltransferase" evidence="9">
    <location>
        <begin position="223"/>
        <end position="370"/>
    </location>
</feature>
<evidence type="ECO:0000313" key="11">
    <source>
        <dbReference type="Proteomes" id="UP001161017"/>
    </source>
</evidence>
<dbReference type="CDD" id="cd02440">
    <property type="entry name" value="AdoMet_MTases"/>
    <property type="match status" value="1"/>
</dbReference>
<dbReference type="Pfam" id="PF13847">
    <property type="entry name" value="Methyltransf_31"/>
    <property type="match status" value="1"/>
</dbReference>
<dbReference type="PANTHER" id="PTHR43675:SF8">
    <property type="entry name" value="ARSENITE METHYLTRANSFERASE"/>
    <property type="match status" value="1"/>
</dbReference>
<keyword evidence="11" id="KW-1185">Reference proteome</keyword>
<evidence type="ECO:0000313" key="10">
    <source>
        <dbReference type="EMBL" id="MDI1489130.1"/>
    </source>
</evidence>
<evidence type="ECO:0000256" key="5">
    <source>
        <dbReference type="ARBA" id="ARBA00034545"/>
    </source>
</evidence>
<dbReference type="EC" id="2.1.1.137" evidence="4"/>
<evidence type="ECO:0000256" key="2">
    <source>
        <dbReference type="ARBA" id="ARBA00022691"/>
    </source>
</evidence>
<keyword evidence="1" id="KW-0808">Transferase</keyword>